<evidence type="ECO:0000313" key="1">
    <source>
        <dbReference type="EMBL" id="MPM23161.1"/>
    </source>
</evidence>
<gene>
    <name evidence="1" type="ORF">SDC9_69625</name>
</gene>
<dbReference type="EMBL" id="VSSQ01003968">
    <property type="protein sequence ID" value="MPM23161.1"/>
    <property type="molecule type" value="Genomic_DNA"/>
</dbReference>
<accession>A0A644Y5D7</accession>
<dbReference type="AlphaFoldDB" id="A0A644Y5D7"/>
<organism evidence="1">
    <name type="scientific">bioreactor metagenome</name>
    <dbReference type="NCBI Taxonomy" id="1076179"/>
    <lineage>
        <taxon>unclassified sequences</taxon>
        <taxon>metagenomes</taxon>
        <taxon>ecological metagenomes</taxon>
    </lineage>
</organism>
<proteinExistence type="predicted"/>
<protein>
    <recommendedName>
        <fullName evidence="2">AbiEi antitoxin C-terminal domain-containing protein</fullName>
    </recommendedName>
</protein>
<evidence type="ECO:0008006" key="2">
    <source>
        <dbReference type="Google" id="ProtNLM"/>
    </source>
</evidence>
<name>A0A644Y5D7_9ZZZZ</name>
<sequence length="199" mass="23218">MLPNEAIKKIFAEQGGVMRTCDLHEAHLYYNDIQALIERGVIEKVRYGYYQWIDKENMSEAVTVTRLFPDAILCMDTALFYYRYSDRVPLAWHLAVSKDSGKSRFKIDYPFVKPYYLEPALLELGMVDGEMDGNPVHIYNKERTICDCLRYSGKMDKEIFNKAIQGYIADSEKNIPRLSEYAKKLRVVQKMESIMGVWL</sequence>
<comment type="caution">
    <text evidence="1">The sequence shown here is derived from an EMBL/GenBank/DDBJ whole genome shotgun (WGS) entry which is preliminary data.</text>
</comment>
<reference evidence="1" key="1">
    <citation type="submission" date="2019-08" db="EMBL/GenBank/DDBJ databases">
        <authorList>
            <person name="Kucharzyk K."/>
            <person name="Murdoch R.W."/>
            <person name="Higgins S."/>
            <person name="Loffler F."/>
        </authorList>
    </citation>
    <scope>NUCLEOTIDE SEQUENCE</scope>
</reference>